<keyword evidence="3" id="KW-0436">Ligase</keyword>
<dbReference type="eggNOG" id="COG1021">
    <property type="taxonomic scope" value="Bacteria"/>
</dbReference>
<dbReference type="PANTHER" id="PTHR43767">
    <property type="entry name" value="LONG-CHAIN-FATTY-ACID--COA LIGASE"/>
    <property type="match status" value="1"/>
</dbReference>
<dbReference type="InterPro" id="IPR045851">
    <property type="entry name" value="AMP-bd_C_sf"/>
</dbReference>
<evidence type="ECO:0000259" key="2">
    <source>
        <dbReference type="Pfam" id="PF13193"/>
    </source>
</evidence>
<organism evidence="3 4">
    <name type="scientific">Ruminiclostridium papyrosolvens DSM 2782</name>
    <dbReference type="NCBI Taxonomy" id="588581"/>
    <lineage>
        <taxon>Bacteria</taxon>
        <taxon>Bacillati</taxon>
        <taxon>Bacillota</taxon>
        <taxon>Clostridia</taxon>
        <taxon>Eubacteriales</taxon>
        <taxon>Oscillospiraceae</taxon>
        <taxon>Ruminiclostridium</taxon>
    </lineage>
</organism>
<evidence type="ECO:0000313" key="4">
    <source>
        <dbReference type="Proteomes" id="UP000003860"/>
    </source>
</evidence>
<dbReference type="Gene3D" id="3.40.50.980">
    <property type="match status" value="2"/>
</dbReference>
<reference evidence="3" key="2">
    <citation type="submission" date="2011-01" db="EMBL/GenBank/DDBJ databases">
        <title>The Non-contiguous Finished genome of Clostridium papyrosolvens.</title>
        <authorList>
            <person name="Lucas S."/>
            <person name="Copeland A."/>
            <person name="Lapidus A."/>
            <person name="Cheng J.-F."/>
            <person name="Goodwin L."/>
            <person name="Pitluck S."/>
            <person name="Misra M."/>
            <person name="Chertkov O."/>
            <person name="Detter J.C."/>
            <person name="Han C."/>
            <person name="Tapia R."/>
            <person name="Land M."/>
            <person name="Hauser L."/>
            <person name="Kyrpides N."/>
            <person name="Ivanova N."/>
            <person name="Pagani I."/>
            <person name="Mouttaki H."/>
            <person name="He Z."/>
            <person name="Zhou J."/>
            <person name="Hemme C.L."/>
            <person name="Woyke T."/>
        </authorList>
    </citation>
    <scope>NUCLEOTIDE SEQUENCE [LARGE SCALE GENOMIC DNA]</scope>
    <source>
        <strain evidence="3">DSM 2782</strain>
    </source>
</reference>
<dbReference type="InterPro" id="IPR025110">
    <property type="entry name" value="AMP-bd_C"/>
</dbReference>
<accession>F1TDE0</accession>
<dbReference type="OrthoDB" id="9778383at2"/>
<dbReference type="InterPro" id="IPR020845">
    <property type="entry name" value="AMP-binding_CS"/>
</dbReference>
<keyword evidence="4" id="KW-1185">Reference proteome</keyword>
<dbReference type="PANTHER" id="PTHR43767:SF10">
    <property type="entry name" value="SURFACTIN SYNTHASE SUBUNIT 1"/>
    <property type="match status" value="1"/>
</dbReference>
<dbReference type="Pfam" id="PF00501">
    <property type="entry name" value="AMP-binding"/>
    <property type="match status" value="1"/>
</dbReference>
<dbReference type="EMBL" id="ACXX02000007">
    <property type="protein sequence ID" value="EGD47578.1"/>
    <property type="molecule type" value="Genomic_DNA"/>
</dbReference>
<proteinExistence type="predicted"/>
<feature type="domain" description="AMP-binding enzyme C-terminal" evidence="2">
    <location>
        <begin position="443"/>
        <end position="518"/>
    </location>
</feature>
<comment type="caution">
    <text evidence="3">The sequence shown here is derived from an EMBL/GenBank/DDBJ whole genome shotgun (WGS) entry which is preliminary data.</text>
</comment>
<dbReference type="Gene3D" id="2.30.38.10">
    <property type="entry name" value="Luciferase, Domain 3"/>
    <property type="match status" value="1"/>
</dbReference>
<reference evidence="3" key="1">
    <citation type="submission" date="2009-07" db="EMBL/GenBank/DDBJ databases">
        <authorList>
            <consortium name="US DOE Joint Genome Institute (JGI-PGF)"/>
            <person name="Lucas S."/>
            <person name="Copeland A."/>
            <person name="Lapidus A."/>
            <person name="Glavina del Rio T."/>
            <person name="Tice H."/>
            <person name="Bruce D."/>
            <person name="Goodwin L."/>
            <person name="Pitluck S."/>
            <person name="Larimer F."/>
            <person name="Land M.L."/>
            <person name="Mouttaki H."/>
            <person name="He Z."/>
            <person name="Zhou J."/>
            <person name="Hemme C.L."/>
        </authorList>
    </citation>
    <scope>NUCLEOTIDE SEQUENCE</scope>
    <source>
        <strain evidence="3">DSM 2782</strain>
    </source>
</reference>
<dbReference type="PROSITE" id="PS00455">
    <property type="entry name" value="AMP_BINDING"/>
    <property type="match status" value="1"/>
</dbReference>
<dbReference type="InterPro" id="IPR050237">
    <property type="entry name" value="ATP-dep_AMP-bd_enzyme"/>
</dbReference>
<dbReference type="STRING" id="588581.Cpap_1771"/>
<protein>
    <submittedName>
        <fullName evidence="3">AMP-dependent synthetase and ligase</fullName>
    </submittedName>
</protein>
<dbReference type="InterPro" id="IPR000873">
    <property type="entry name" value="AMP-dep_synth/lig_dom"/>
</dbReference>
<evidence type="ECO:0000259" key="1">
    <source>
        <dbReference type="Pfam" id="PF00501"/>
    </source>
</evidence>
<dbReference type="GO" id="GO:0016877">
    <property type="term" value="F:ligase activity, forming carbon-sulfur bonds"/>
    <property type="evidence" value="ECO:0007669"/>
    <property type="project" value="UniProtKB-ARBA"/>
</dbReference>
<dbReference type="AlphaFoldDB" id="F1TDE0"/>
<dbReference type="Proteomes" id="UP000003860">
    <property type="component" value="Unassembled WGS sequence"/>
</dbReference>
<gene>
    <name evidence="3" type="ORF">Cpap_1771</name>
</gene>
<sequence length="534" mass="59487">MIKDNKAVSDIEEYEKLEGWEQITLGQQLSNWAQNYSDRIAFVENSSEITYEELNKRVDDLAFGLLEIGIKKGDRVILQLPNRISFAETFFALVRIGAIPIMALPAHRENELDGICQAGAPTAYIIPEKYMKYEYEKLADLLKEKHSFLKYIIVDGYSDSYYMLKNIRGEKREFPKVDCNDTALLLLSGGTTGIPKLIPRTHADYAYNAKMAAIRSGFNKNTVNLAILPVSHNFPLANPGILGAMTFGGKTIMCSTTSPDEVFPLIEEFGATCMSLVPALVTLYMETLEWDKENDISSLQVVQVGGAMFEESLARNVISVMDCKLQQVFGTAEGIVCMTKLEDDEDTICTCQGTPISEADVLKIVNAEGKEVPTGEYGELIMKGPYTIKGYYKAPEQNKLSFTADGYYKTGDKARFTKAGMLQMAGRIKEQINRAGEKITPAEIEKYLCKHPRIKEAAVVGISDKELGNRSCAFIITEDTEISLAEIHTFLSELGLARYKIPDQLERIEGWPLTNMGKIDKQKLVLSAEKAKGL</sequence>
<dbReference type="SUPFAM" id="SSF56801">
    <property type="entry name" value="Acetyl-CoA synthetase-like"/>
    <property type="match status" value="1"/>
</dbReference>
<evidence type="ECO:0000313" key="3">
    <source>
        <dbReference type="EMBL" id="EGD47578.1"/>
    </source>
</evidence>
<name>F1TDE0_9FIRM</name>
<dbReference type="Pfam" id="PF13193">
    <property type="entry name" value="AMP-binding_C"/>
    <property type="match status" value="1"/>
</dbReference>
<feature type="domain" description="AMP-dependent synthetase/ligase" evidence="1">
    <location>
        <begin position="31"/>
        <end position="392"/>
    </location>
</feature>
<dbReference type="Gene3D" id="3.30.300.30">
    <property type="match status" value="1"/>
</dbReference>
<dbReference type="RefSeq" id="WP_004619490.1">
    <property type="nucleotide sequence ID" value="NZ_ACXX02000007.1"/>
</dbReference>